<evidence type="ECO:0000256" key="1">
    <source>
        <dbReference type="ARBA" id="ARBA00023015"/>
    </source>
</evidence>
<dbReference type="RefSeq" id="WP_119764193.1">
    <property type="nucleotide sequence ID" value="NZ_QYUM01000004.1"/>
</dbReference>
<dbReference type="OrthoDB" id="9802263at2"/>
<dbReference type="EMBL" id="QYUM01000004">
    <property type="protein sequence ID" value="RJF85442.1"/>
    <property type="molecule type" value="Genomic_DNA"/>
</dbReference>
<keyword evidence="3" id="KW-0804">Transcription</keyword>
<dbReference type="Gene3D" id="1.10.10.60">
    <property type="entry name" value="Homeodomain-like"/>
    <property type="match status" value="2"/>
</dbReference>
<dbReference type="PROSITE" id="PS01124">
    <property type="entry name" value="HTH_ARAC_FAMILY_2"/>
    <property type="match status" value="1"/>
</dbReference>
<dbReference type="PRINTS" id="PR00032">
    <property type="entry name" value="HTHARAC"/>
</dbReference>
<dbReference type="InterPro" id="IPR037923">
    <property type="entry name" value="HTH-like"/>
</dbReference>
<dbReference type="Pfam" id="PF12833">
    <property type="entry name" value="HTH_18"/>
    <property type="match status" value="1"/>
</dbReference>
<evidence type="ECO:0000313" key="5">
    <source>
        <dbReference type="EMBL" id="RJF85442.1"/>
    </source>
</evidence>
<keyword evidence="6" id="KW-1185">Reference proteome</keyword>
<dbReference type="InterPro" id="IPR020449">
    <property type="entry name" value="Tscrpt_reg_AraC-type_HTH"/>
</dbReference>
<evidence type="ECO:0000256" key="2">
    <source>
        <dbReference type="ARBA" id="ARBA00023125"/>
    </source>
</evidence>
<feature type="domain" description="HTH araC/xylS-type" evidence="4">
    <location>
        <begin position="204"/>
        <end position="302"/>
    </location>
</feature>
<dbReference type="SUPFAM" id="SSF51215">
    <property type="entry name" value="Regulatory protein AraC"/>
    <property type="match status" value="1"/>
</dbReference>
<dbReference type="SUPFAM" id="SSF46689">
    <property type="entry name" value="Homeodomain-like"/>
    <property type="match status" value="2"/>
</dbReference>
<gene>
    <name evidence="5" type="ORF">D3876_15995</name>
</gene>
<reference evidence="5 6" key="1">
    <citation type="submission" date="2018-09" db="EMBL/GenBank/DDBJ databases">
        <authorList>
            <person name="Zhu H."/>
        </authorList>
    </citation>
    <scope>NUCLEOTIDE SEQUENCE [LARGE SCALE GENOMIC DNA]</scope>
    <source>
        <strain evidence="5 6">K2R01-6</strain>
    </source>
</reference>
<dbReference type="Pfam" id="PF12852">
    <property type="entry name" value="Cupin_6"/>
    <property type="match status" value="1"/>
</dbReference>
<sequence>MDPIDDIFSAMRVHRAIHARIEATSPWGVNFVAGKAARFGLVVEGQCWLEVEGRPDPIPLSAGDCYVILRGTRYSLRDHPSSDVWNCYHALKDYDENHVVRMGGGGAAATVVTGWFLYDAIGARPLVELMPPLIQTRMDAQRSQILQATLQLLALETQQAGLGSSIMISRLADILFIQAIRAHAVKAGSAAGGWLGALCDRRLGPVFREIHAELAKDWTVDSLAAVAGMSRSAFAAYFKESVGTAPLEYLTHWRMFRAGNLLRKGEQSTAEIAYAVGYESESAFSKAFKRVTGVAPGMWRRTAGEVVQARLVIDPRADGRPAVAA</sequence>
<dbReference type="AlphaFoldDB" id="A0A418W610"/>
<dbReference type="PANTHER" id="PTHR46796">
    <property type="entry name" value="HTH-TYPE TRANSCRIPTIONAL ACTIVATOR RHAS-RELATED"/>
    <property type="match status" value="1"/>
</dbReference>
<evidence type="ECO:0000313" key="6">
    <source>
        <dbReference type="Proteomes" id="UP000286100"/>
    </source>
</evidence>
<comment type="caution">
    <text evidence="5">The sequence shown here is derived from an EMBL/GenBank/DDBJ whole genome shotgun (WGS) entry which is preliminary data.</text>
</comment>
<dbReference type="InterPro" id="IPR050204">
    <property type="entry name" value="AraC_XylS_family_regulators"/>
</dbReference>
<dbReference type="PANTHER" id="PTHR46796:SF7">
    <property type="entry name" value="ARAC FAMILY TRANSCRIPTIONAL REGULATOR"/>
    <property type="match status" value="1"/>
</dbReference>
<dbReference type="InterPro" id="IPR032783">
    <property type="entry name" value="AraC_lig"/>
</dbReference>
<dbReference type="SMART" id="SM00342">
    <property type="entry name" value="HTH_ARAC"/>
    <property type="match status" value="1"/>
</dbReference>
<evidence type="ECO:0000259" key="4">
    <source>
        <dbReference type="PROSITE" id="PS01124"/>
    </source>
</evidence>
<dbReference type="Proteomes" id="UP000286100">
    <property type="component" value="Unassembled WGS sequence"/>
</dbReference>
<dbReference type="InterPro" id="IPR018060">
    <property type="entry name" value="HTH_AraC"/>
</dbReference>
<dbReference type="InterPro" id="IPR009057">
    <property type="entry name" value="Homeodomain-like_sf"/>
</dbReference>
<dbReference type="GO" id="GO:0043565">
    <property type="term" value="F:sequence-specific DNA binding"/>
    <property type="evidence" value="ECO:0007669"/>
    <property type="project" value="InterPro"/>
</dbReference>
<accession>A0A418W610</accession>
<organism evidence="5 6">
    <name type="scientific">Sphingomonas cavernae</name>
    <dbReference type="NCBI Taxonomy" id="2320861"/>
    <lineage>
        <taxon>Bacteria</taxon>
        <taxon>Pseudomonadati</taxon>
        <taxon>Pseudomonadota</taxon>
        <taxon>Alphaproteobacteria</taxon>
        <taxon>Sphingomonadales</taxon>
        <taxon>Sphingomonadaceae</taxon>
        <taxon>Sphingomonas</taxon>
    </lineage>
</organism>
<keyword evidence="2" id="KW-0238">DNA-binding</keyword>
<dbReference type="GO" id="GO:0003700">
    <property type="term" value="F:DNA-binding transcription factor activity"/>
    <property type="evidence" value="ECO:0007669"/>
    <property type="project" value="InterPro"/>
</dbReference>
<keyword evidence="1" id="KW-0805">Transcription regulation</keyword>
<name>A0A418W610_9SPHN</name>
<proteinExistence type="predicted"/>
<evidence type="ECO:0000256" key="3">
    <source>
        <dbReference type="ARBA" id="ARBA00023163"/>
    </source>
</evidence>
<protein>
    <submittedName>
        <fullName evidence="5">AraC family transcriptional regulator</fullName>
    </submittedName>
</protein>